<dbReference type="SUPFAM" id="SSF56601">
    <property type="entry name" value="beta-lactamase/transpeptidase-like"/>
    <property type="match status" value="1"/>
</dbReference>
<evidence type="ECO:0000313" key="8">
    <source>
        <dbReference type="EMBL" id="SJM36153.1"/>
    </source>
</evidence>
<evidence type="ECO:0000259" key="7">
    <source>
        <dbReference type="Pfam" id="PF03717"/>
    </source>
</evidence>
<dbReference type="EMBL" id="FUGD01000029">
    <property type="protein sequence ID" value="SJM36153.1"/>
    <property type="molecule type" value="Genomic_DNA"/>
</dbReference>
<reference evidence="9" key="1">
    <citation type="submission" date="2017-02" db="EMBL/GenBank/DDBJ databases">
        <authorList>
            <person name="Mornico D."/>
        </authorList>
    </citation>
    <scope>NUCLEOTIDE SEQUENCE [LARGE SCALE GENOMIC DNA]</scope>
</reference>
<dbReference type="GO" id="GO:0016757">
    <property type="term" value="F:glycosyltransferase activity"/>
    <property type="evidence" value="ECO:0007669"/>
    <property type="project" value="UniProtKB-KW"/>
</dbReference>
<keyword evidence="8" id="KW-0328">Glycosyltransferase</keyword>
<keyword evidence="8" id="KW-0808">Transferase</keyword>
<dbReference type="InterPro" id="IPR050515">
    <property type="entry name" value="Beta-lactam/transpept"/>
</dbReference>
<organism evidence="8 9">
    <name type="scientific">Psychrobacter pasteurii</name>
    <dbReference type="NCBI Taxonomy" id="1945520"/>
    <lineage>
        <taxon>Bacteria</taxon>
        <taxon>Pseudomonadati</taxon>
        <taxon>Pseudomonadota</taxon>
        <taxon>Gammaproteobacteria</taxon>
        <taxon>Moraxellales</taxon>
        <taxon>Moraxellaceae</taxon>
        <taxon>Psychrobacter</taxon>
    </lineage>
</organism>
<keyword evidence="5" id="KW-1133">Transmembrane helix</keyword>
<keyword evidence="2" id="KW-0378">Hydrolase</keyword>
<protein>
    <submittedName>
        <fullName evidence="8">Peptidoglycan synthase FtsI</fullName>
        <ecNumber evidence="8">2.4.1.129</ecNumber>
    </submittedName>
</protein>
<dbReference type="Gene3D" id="3.30.450.330">
    <property type="match status" value="1"/>
</dbReference>
<sequence>MSKKPSTPRKKASTQKTSATKNSSSNKPMHGKVTEPLVKPKKASASKSSKPKANKAKGGSAPQGMAKLKFWKKSKQSSGAYTSVKHRGGKIFKSATVGASNRGGAESDLIRFKIIWLFAIAFLIALVLRAFYLQAFNAQKFIDKGNEIITSERTQYSYRGMITDRNHQPLAVSAPLSSVSFSPYDYAQWYYDIQKRIKRNADDPEAQQRLLERLKEMDLAQLASVSGVSVDRLQQAVAINNTVDVSDDEAVKSVLPKGSGSHYLPLLNKVTPEIADAVMALNFPGVYEKQEFRRYYPQPQPNAQLLGFMGHNANDPSSGYEGRAGIERQFEAKLAGEDGKVRVLKDRYQNSIEELEQIKPVVPGEDVTLSIDSRLQYLLYKELEHVGRVQEARWSTGIVVDVHTGEVLALSTWPAFNNNNLNEMTGNNQRNRAVLDVFEPGSVMKPFTVAAALQSGKYTENSLIDTSPGSIRVRGYTIRDHNNLGSINMSTLIQKSSNVASTKIALSLPPDGITNVQKEFGFGSKTALQFPGEQAGIVPTPKEIETSRRATVSYGYGLQVTLAQIAQAYAALGSGGVLHPLTLEKQEQKPAGKRVLDEKHAMSVVKMMETVTQPGGTATAAAIDGYRIAGKTGTSRRVNPKGGYYTDQYRTVFAGIAPASNPRLATVILVEDPRKTYYAGIVAAPVFKSVMQEALRLYNVPLDKPLKAE</sequence>
<dbReference type="GO" id="GO:0005886">
    <property type="term" value="C:plasma membrane"/>
    <property type="evidence" value="ECO:0007669"/>
    <property type="project" value="TreeGrafter"/>
</dbReference>
<dbReference type="InterPro" id="IPR001460">
    <property type="entry name" value="PCN-bd_Tpept"/>
</dbReference>
<feature type="domain" description="Penicillin-binding protein dimerisation" evidence="7">
    <location>
        <begin position="156"/>
        <end position="355"/>
    </location>
</feature>
<feature type="compositionally biased region" description="Basic residues" evidence="4">
    <location>
        <begin position="39"/>
        <end position="55"/>
    </location>
</feature>
<dbReference type="PANTHER" id="PTHR30627:SF1">
    <property type="entry name" value="PEPTIDOGLYCAN D,D-TRANSPEPTIDASE FTSI"/>
    <property type="match status" value="1"/>
</dbReference>
<keyword evidence="2" id="KW-0645">Protease</keyword>
<name>A0A1R4ECC7_9GAMM</name>
<evidence type="ECO:0000256" key="5">
    <source>
        <dbReference type="SAM" id="Phobius"/>
    </source>
</evidence>
<accession>A0A1R4ECC7</accession>
<feature type="compositionally biased region" description="Low complexity" evidence="4">
    <location>
        <begin position="14"/>
        <end position="27"/>
    </location>
</feature>
<evidence type="ECO:0000259" key="6">
    <source>
        <dbReference type="Pfam" id="PF00905"/>
    </source>
</evidence>
<dbReference type="RefSeq" id="WP_095532705.1">
    <property type="nucleotide sequence ID" value="NZ_FUGD01000029.1"/>
</dbReference>
<dbReference type="GO" id="GO:0071555">
    <property type="term" value="P:cell wall organization"/>
    <property type="evidence" value="ECO:0007669"/>
    <property type="project" value="TreeGrafter"/>
</dbReference>
<feature type="compositionally biased region" description="Basic residues" evidence="4">
    <location>
        <begin position="1"/>
        <end position="13"/>
    </location>
</feature>
<dbReference type="PANTHER" id="PTHR30627">
    <property type="entry name" value="PEPTIDOGLYCAN D,D-TRANSPEPTIDASE"/>
    <property type="match status" value="1"/>
</dbReference>
<dbReference type="Pfam" id="PF00905">
    <property type="entry name" value="Transpeptidase"/>
    <property type="match status" value="1"/>
</dbReference>
<dbReference type="SUPFAM" id="SSF56519">
    <property type="entry name" value="Penicillin binding protein dimerisation domain"/>
    <property type="match status" value="1"/>
</dbReference>
<keyword evidence="2" id="KW-0121">Carboxypeptidase</keyword>
<dbReference type="Gene3D" id="3.90.1310.10">
    <property type="entry name" value="Penicillin-binding protein 2a (Domain 2)"/>
    <property type="match status" value="1"/>
</dbReference>
<dbReference type="GO" id="GO:0004180">
    <property type="term" value="F:carboxypeptidase activity"/>
    <property type="evidence" value="ECO:0007669"/>
    <property type="project" value="UniProtKB-KW"/>
</dbReference>
<dbReference type="InterPro" id="IPR005311">
    <property type="entry name" value="PBP_dimer"/>
</dbReference>
<dbReference type="Gene3D" id="3.40.710.10">
    <property type="entry name" value="DD-peptidase/beta-lactamase superfamily"/>
    <property type="match status" value="1"/>
</dbReference>
<evidence type="ECO:0000256" key="3">
    <source>
        <dbReference type="ARBA" id="ARBA00023136"/>
    </source>
</evidence>
<proteinExistence type="predicted"/>
<comment type="subcellular location">
    <subcellularLocation>
        <location evidence="1">Membrane</location>
    </subcellularLocation>
</comment>
<feature type="region of interest" description="Disordered" evidence="4">
    <location>
        <begin position="1"/>
        <end position="65"/>
    </location>
</feature>
<evidence type="ECO:0000256" key="2">
    <source>
        <dbReference type="ARBA" id="ARBA00022645"/>
    </source>
</evidence>
<evidence type="ECO:0000256" key="4">
    <source>
        <dbReference type="SAM" id="MobiDB-lite"/>
    </source>
</evidence>
<dbReference type="GO" id="GO:0008658">
    <property type="term" value="F:penicillin binding"/>
    <property type="evidence" value="ECO:0007669"/>
    <property type="project" value="InterPro"/>
</dbReference>
<gene>
    <name evidence="8" type="primary">ftsI</name>
    <name evidence="8" type="ORF">A1019T_00113</name>
</gene>
<dbReference type="InterPro" id="IPR036138">
    <property type="entry name" value="PBP_dimer_sf"/>
</dbReference>
<dbReference type="EC" id="2.4.1.129" evidence="8"/>
<dbReference type="InterPro" id="IPR012338">
    <property type="entry name" value="Beta-lactam/transpept-like"/>
</dbReference>
<dbReference type="Pfam" id="PF03717">
    <property type="entry name" value="PBP_dimer"/>
    <property type="match status" value="1"/>
</dbReference>
<keyword evidence="5" id="KW-0812">Transmembrane</keyword>
<dbReference type="OrthoDB" id="9789078at2"/>
<dbReference type="AlphaFoldDB" id="A0A1R4ECC7"/>
<keyword evidence="3 5" id="KW-0472">Membrane</keyword>
<evidence type="ECO:0000313" key="9">
    <source>
        <dbReference type="Proteomes" id="UP000188169"/>
    </source>
</evidence>
<keyword evidence="9" id="KW-1185">Reference proteome</keyword>
<dbReference type="Proteomes" id="UP000188169">
    <property type="component" value="Unassembled WGS sequence"/>
</dbReference>
<evidence type="ECO:0000256" key="1">
    <source>
        <dbReference type="ARBA" id="ARBA00004370"/>
    </source>
</evidence>
<feature type="domain" description="Penicillin-binding protein transpeptidase" evidence="6">
    <location>
        <begin position="398"/>
        <end position="692"/>
    </location>
</feature>
<feature type="transmembrane region" description="Helical" evidence="5">
    <location>
        <begin position="114"/>
        <end position="132"/>
    </location>
</feature>
<dbReference type="STRING" id="1945520.A1019T_00113"/>